<proteinExistence type="predicted"/>
<evidence type="ECO:0000256" key="1">
    <source>
        <dbReference type="SAM" id="MobiDB-lite"/>
    </source>
</evidence>
<organism evidence="2 3">
    <name type="scientific">Anabarilius grahami</name>
    <name type="common">Kanglang fish</name>
    <name type="synonym">Barilius grahami</name>
    <dbReference type="NCBI Taxonomy" id="495550"/>
    <lineage>
        <taxon>Eukaryota</taxon>
        <taxon>Metazoa</taxon>
        <taxon>Chordata</taxon>
        <taxon>Craniata</taxon>
        <taxon>Vertebrata</taxon>
        <taxon>Euteleostomi</taxon>
        <taxon>Actinopterygii</taxon>
        <taxon>Neopterygii</taxon>
        <taxon>Teleostei</taxon>
        <taxon>Ostariophysi</taxon>
        <taxon>Cypriniformes</taxon>
        <taxon>Xenocyprididae</taxon>
        <taxon>Xenocypridinae</taxon>
        <taxon>Xenocypridinae incertae sedis</taxon>
        <taxon>Anabarilius</taxon>
    </lineage>
</organism>
<sequence length="372" mass="40731">MCSLTEFELYMLRHEEERRRREEDMMRHREHLDMRRQPDGFKPSFVESRFDKIIYQERIKEINLANASCFDDIKSRDCPSLNASAQSNASSRYSFNPVAAVSSNQGPSQMMGIAGRVGAMGSSNMGTHLIPDNGLTHNERFSEGGALPMGSPVGGRTGVDSPQQQQHSPMVVGAGPVPGVWWPTISAGGAGLPLVVNSLEHEELDDAELLEHREGTRSLEHADEEFKESSSNMPRVLQPSATDTPLSECPGIQFKEDSPSSQITPEFQDNQITSEFKDSQCTLEYKRRTECPASQHPLECLGSQFNMGCCPSYPISVSSWTGSPVSSHIAQCSQSPGPPATGFGRSTQPEECSYSQPGSRSPLPTTASKKTS</sequence>
<feature type="region of interest" description="Disordered" evidence="1">
    <location>
        <begin position="327"/>
        <end position="372"/>
    </location>
</feature>
<feature type="region of interest" description="Disordered" evidence="1">
    <location>
        <begin position="144"/>
        <end position="168"/>
    </location>
</feature>
<keyword evidence="3" id="KW-1185">Reference proteome</keyword>
<dbReference type="OrthoDB" id="8914659at2759"/>
<dbReference type="EMBL" id="RJVU01049346">
    <property type="protein sequence ID" value="ROL42752.1"/>
    <property type="molecule type" value="Genomic_DNA"/>
</dbReference>
<feature type="compositionally biased region" description="Polar residues" evidence="1">
    <location>
        <begin position="344"/>
        <end position="372"/>
    </location>
</feature>
<reference evidence="2 3" key="1">
    <citation type="submission" date="2018-10" db="EMBL/GenBank/DDBJ databases">
        <title>Genome assembly for a Yunnan-Guizhou Plateau 3E fish, Anabarilius grahami (Regan), and its evolutionary and genetic applications.</title>
        <authorList>
            <person name="Jiang W."/>
        </authorList>
    </citation>
    <scope>NUCLEOTIDE SEQUENCE [LARGE SCALE GENOMIC DNA]</scope>
    <source>
        <strain evidence="2">AG-KIZ</strain>
        <tissue evidence="2">Muscle</tissue>
    </source>
</reference>
<comment type="caution">
    <text evidence="2">The sequence shown here is derived from an EMBL/GenBank/DDBJ whole genome shotgun (WGS) entry which is preliminary data.</text>
</comment>
<accession>A0A3N0Y945</accession>
<dbReference type="AlphaFoldDB" id="A0A3N0Y945"/>
<dbReference type="Proteomes" id="UP000281406">
    <property type="component" value="Unassembled WGS sequence"/>
</dbReference>
<evidence type="ECO:0000313" key="3">
    <source>
        <dbReference type="Proteomes" id="UP000281406"/>
    </source>
</evidence>
<name>A0A3N0Y945_ANAGA</name>
<feature type="region of interest" description="Disordered" evidence="1">
    <location>
        <begin position="220"/>
        <end position="245"/>
    </location>
</feature>
<protein>
    <submittedName>
        <fullName evidence="2">Paraspeckle component 1</fullName>
    </submittedName>
</protein>
<gene>
    <name evidence="2" type="ORF">DPX16_8669</name>
</gene>
<evidence type="ECO:0000313" key="2">
    <source>
        <dbReference type="EMBL" id="ROL42752.1"/>
    </source>
</evidence>
<feature type="compositionally biased region" description="Polar residues" evidence="1">
    <location>
        <begin position="229"/>
        <end position="245"/>
    </location>
</feature>